<dbReference type="GO" id="GO:0032259">
    <property type="term" value="P:methylation"/>
    <property type="evidence" value="ECO:0007669"/>
    <property type="project" value="UniProtKB-KW"/>
</dbReference>
<reference evidence="3 4" key="1">
    <citation type="submission" date="2023-11" db="EMBL/GenBank/DDBJ databases">
        <title>Draft genome of Azohydromonas lata strain H1 (DSM1123), a polyhydroxyalkanoate producer.</title>
        <authorList>
            <person name="Traversa D."/>
            <person name="D'Addabbo P."/>
            <person name="Pazzani C."/>
            <person name="Manzari C."/>
            <person name="Chiara M."/>
            <person name="Scrascia M."/>
        </authorList>
    </citation>
    <scope>NUCLEOTIDE SEQUENCE [LARGE SCALE GENOMIC DNA]</scope>
    <source>
        <strain evidence="3 4">H1</strain>
        <plasmid evidence="3">unnamed</plasmid>
    </source>
</reference>
<comment type="caution">
    <text evidence="3">The sequence shown here is derived from an EMBL/GenBank/DDBJ whole genome shotgun (WGS) entry which is preliminary data.</text>
</comment>
<feature type="short sequence motif" description="Histidine triad motif" evidence="1">
    <location>
        <begin position="95"/>
        <end position="99"/>
    </location>
</feature>
<dbReference type="InterPro" id="IPR001310">
    <property type="entry name" value="Histidine_triad_HIT"/>
</dbReference>
<dbReference type="GO" id="GO:0008168">
    <property type="term" value="F:methyltransferase activity"/>
    <property type="evidence" value="ECO:0007669"/>
    <property type="project" value="UniProtKB-KW"/>
</dbReference>
<dbReference type="EMBL" id="JAXOJX010000001">
    <property type="protein sequence ID" value="MDZ5455028.1"/>
    <property type="molecule type" value="Genomic_DNA"/>
</dbReference>
<dbReference type="RefSeq" id="WP_322464128.1">
    <property type="nucleotide sequence ID" value="NZ_JAXOJX010000001.1"/>
</dbReference>
<proteinExistence type="predicted"/>
<dbReference type="Pfam" id="PF01230">
    <property type="entry name" value="HIT"/>
    <property type="match status" value="1"/>
</dbReference>
<evidence type="ECO:0000313" key="4">
    <source>
        <dbReference type="Proteomes" id="UP001293718"/>
    </source>
</evidence>
<geneLocation type="plasmid" evidence="3">
    <name>unnamed</name>
</geneLocation>
<evidence type="ECO:0000259" key="2">
    <source>
        <dbReference type="PROSITE" id="PS51084"/>
    </source>
</evidence>
<dbReference type="InterPro" id="IPR019808">
    <property type="entry name" value="Histidine_triad_CS"/>
</dbReference>
<sequence>MPPLTCPFCTLTRERILGENDHALWIRDGFPVSPGHSLVIPRRHTGSFFDTSDAERQAMLALLDEAKAAAEAEFAPAGFNMGINDGPAAGQTVPHLHIHLIPRYEGDQADPRGGVRWVIPEKADYWSRR</sequence>
<gene>
    <name evidence="3" type="ORF">SM757_00435</name>
</gene>
<keyword evidence="3" id="KW-0614">Plasmid</keyword>
<dbReference type="Gene3D" id="3.30.428.10">
    <property type="entry name" value="HIT-like"/>
    <property type="match status" value="1"/>
</dbReference>
<evidence type="ECO:0000313" key="3">
    <source>
        <dbReference type="EMBL" id="MDZ5455028.1"/>
    </source>
</evidence>
<feature type="domain" description="HIT" evidence="2">
    <location>
        <begin position="4"/>
        <end position="110"/>
    </location>
</feature>
<dbReference type="PROSITE" id="PS51084">
    <property type="entry name" value="HIT_2"/>
    <property type="match status" value="1"/>
</dbReference>
<organism evidence="3 4">
    <name type="scientific">Azohydromonas lata</name>
    <dbReference type="NCBI Taxonomy" id="45677"/>
    <lineage>
        <taxon>Bacteria</taxon>
        <taxon>Pseudomonadati</taxon>
        <taxon>Pseudomonadota</taxon>
        <taxon>Betaproteobacteria</taxon>
        <taxon>Burkholderiales</taxon>
        <taxon>Sphaerotilaceae</taxon>
        <taxon>Azohydromonas</taxon>
    </lineage>
</organism>
<dbReference type="PROSITE" id="PS00892">
    <property type="entry name" value="HIT_1"/>
    <property type="match status" value="1"/>
</dbReference>
<keyword evidence="3" id="KW-0489">Methyltransferase</keyword>
<keyword evidence="3" id="KW-0808">Transferase</keyword>
<accession>A0ABU5IAL8</accession>
<dbReference type="Proteomes" id="UP001293718">
    <property type="component" value="Unassembled WGS sequence"/>
</dbReference>
<evidence type="ECO:0000256" key="1">
    <source>
        <dbReference type="PROSITE-ProRule" id="PRU00464"/>
    </source>
</evidence>
<dbReference type="InterPro" id="IPR052908">
    <property type="entry name" value="AP-4-A_phosphorylase"/>
</dbReference>
<dbReference type="EC" id="2.1.1.-" evidence="3"/>
<dbReference type="PANTHER" id="PTHR42997:SF1">
    <property type="entry name" value="AP-4-A PHOSPHORYLASE"/>
    <property type="match status" value="1"/>
</dbReference>
<dbReference type="SUPFAM" id="SSF54197">
    <property type="entry name" value="HIT-like"/>
    <property type="match status" value="1"/>
</dbReference>
<dbReference type="InterPro" id="IPR011146">
    <property type="entry name" value="HIT-like"/>
</dbReference>
<dbReference type="InterPro" id="IPR036265">
    <property type="entry name" value="HIT-like_sf"/>
</dbReference>
<dbReference type="PANTHER" id="PTHR42997">
    <property type="entry name" value="HIT FAMILY HYDROLASE"/>
    <property type="match status" value="1"/>
</dbReference>
<dbReference type="PRINTS" id="PR00332">
    <property type="entry name" value="HISTRIAD"/>
</dbReference>
<protein>
    <submittedName>
        <fullName evidence="3">HIT family protein</fullName>
        <ecNumber evidence="3">2.1.1.-</ecNumber>
    </submittedName>
</protein>
<keyword evidence="4" id="KW-1185">Reference proteome</keyword>
<name>A0ABU5IAL8_9BURK</name>